<dbReference type="AlphaFoldDB" id="A0A4R3MFG4"/>
<evidence type="ECO:0000313" key="5">
    <source>
        <dbReference type="Proteomes" id="UP000295525"/>
    </source>
</evidence>
<dbReference type="GO" id="GO:0003677">
    <property type="term" value="F:DNA binding"/>
    <property type="evidence" value="ECO:0007669"/>
    <property type="project" value="InterPro"/>
</dbReference>
<dbReference type="OrthoDB" id="3211555at2"/>
<dbReference type="InterPro" id="IPR036388">
    <property type="entry name" value="WH-like_DNA-bd_sf"/>
</dbReference>
<gene>
    <name evidence="4" type="ORF">EDC26_101287</name>
</gene>
<dbReference type="InterPro" id="IPR014284">
    <property type="entry name" value="RNA_pol_sigma-70_dom"/>
</dbReference>
<accession>A0A4R3MFG4</accession>
<evidence type="ECO:0000313" key="4">
    <source>
        <dbReference type="EMBL" id="TCT11059.1"/>
    </source>
</evidence>
<sequence length="295" mass="32210">MTSTQLLTDRLQTSRPRLKSLAYRMLGSAADAEDVLQDVWIRIRLFDLEKQEEVENAEGWLTTVVARTCMNKLRARKTRHEDAANPTVSDLLVSVTDNSSPEQDVQLAEEVGLALQVVLETLSPSERVAFVLHDLFDRSYSEIAALLDCSVDAARQLASRGRRRTRSGRRSSNDCDPVAERRIVDAFFAASQNGDLAELLKILHPDVVFRADGGVTRPAATAVIHGAREVANRAKTFAVAGAALQPVQVNGSTGVIVRVGKLPVAIMAFSISAGQISEIYCLLDTNHIPQLLPPT</sequence>
<protein>
    <submittedName>
        <fullName evidence="4">RNA polymerase ECF family sigma subunit</fullName>
    </submittedName>
</protein>
<dbReference type="PANTHER" id="PTHR30173">
    <property type="entry name" value="SIGMA 19 FACTOR"/>
    <property type="match status" value="1"/>
</dbReference>
<dbReference type="SUPFAM" id="SSF88946">
    <property type="entry name" value="Sigma2 domain of RNA polymerase sigma factors"/>
    <property type="match status" value="1"/>
</dbReference>
<comment type="subunit">
    <text evidence="1">Interacts transiently with the RNA polymerase catalytic core formed by RpoA, RpoB, RpoC and RpoZ (2 alpha, 1 beta, 1 beta' and 1 omega subunit) to form the RNA polymerase holoenzyme that can initiate transcription.</text>
</comment>
<dbReference type="RefSeq" id="WP_132579463.1">
    <property type="nucleotide sequence ID" value="NZ_SMAJ01000001.1"/>
</dbReference>
<feature type="domain" description="RNA polymerase sigma factor 70 region 4 type 2" evidence="3">
    <location>
        <begin position="114"/>
        <end position="164"/>
    </location>
</feature>
<dbReference type="InterPro" id="IPR052704">
    <property type="entry name" value="ECF_Sigma-70_Domain"/>
</dbReference>
<comment type="caution">
    <text evidence="4">The sequence shown here is derived from an EMBL/GenBank/DDBJ whole genome shotgun (WGS) entry which is preliminary data.</text>
</comment>
<evidence type="ECO:0000256" key="1">
    <source>
        <dbReference type="ARBA" id="ARBA00011344"/>
    </source>
</evidence>
<dbReference type="Gene3D" id="3.10.450.50">
    <property type="match status" value="1"/>
</dbReference>
<dbReference type="GO" id="GO:0016987">
    <property type="term" value="F:sigma factor activity"/>
    <property type="evidence" value="ECO:0007669"/>
    <property type="project" value="InterPro"/>
</dbReference>
<dbReference type="Pfam" id="PF04542">
    <property type="entry name" value="Sigma70_r2"/>
    <property type="match status" value="1"/>
</dbReference>
<dbReference type="PANTHER" id="PTHR30173:SF43">
    <property type="entry name" value="ECF RNA POLYMERASE SIGMA FACTOR SIGI-RELATED"/>
    <property type="match status" value="1"/>
</dbReference>
<dbReference type="Gene3D" id="1.10.1740.10">
    <property type="match status" value="1"/>
</dbReference>
<proteinExistence type="predicted"/>
<dbReference type="Gene3D" id="1.10.10.10">
    <property type="entry name" value="Winged helix-like DNA-binding domain superfamily/Winged helix DNA-binding domain"/>
    <property type="match status" value="1"/>
</dbReference>
<reference evidence="4 5" key="1">
    <citation type="submission" date="2019-03" db="EMBL/GenBank/DDBJ databases">
        <title>Genomic Encyclopedia of Type Strains, Phase IV (KMG-IV): sequencing the most valuable type-strain genomes for metagenomic binning, comparative biology and taxonomic classification.</title>
        <authorList>
            <person name="Goeker M."/>
        </authorList>
    </citation>
    <scope>NUCLEOTIDE SEQUENCE [LARGE SCALE GENOMIC DNA]</scope>
    <source>
        <strain evidence="4 5">DSM 24591</strain>
    </source>
</reference>
<dbReference type="InterPro" id="IPR013249">
    <property type="entry name" value="RNA_pol_sigma70_r4_t2"/>
</dbReference>
<keyword evidence="5" id="KW-1185">Reference proteome</keyword>
<feature type="domain" description="RNA polymerase sigma-70 region 2" evidence="2">
    <location>
        <begin position="14"/>
        <end position="77"/>
    </location>
</feature>
<dbReference type="InterPro" id="IPR007627">
    <property type="entry name" value="RNA_pol_sigma70_r2"/>
</dbReference>
<organism evidence="4 5">
    <name type="scientific">Paralcaligenes ureilyticus</name>
    <dbReference type="NCBI Taxonomy" id="627131"/>
    <lineage>
        <taxon>Bacteria</taxon>
        <taxon>Pseudomonadati</taxon>
        <taxon>Pseudomonadota</taxon>
        <taxon>Betaproteobacteria</taxon>
        <taxon>Burkholderiales</taxon>
        <taxon>Alcaligenaceae</taxon>
        <taxon>Paralcaligenes</taxon>
    </lineage>
</organism>
<name>A0A4R3MFG4_9BURK</name>
<dbReference type="NCBIfam" id="TIGR02937">
    <property type="entry name" value="sigma70-ECF"/>
    <property type="match status" value="1"/>
</dbReference>
<evidence type="ECO:0000259" key="2">
    <source>
        <dbReference type="Pfam" id="PF04542"/>
    </source>
</evidence>
<dbReference type="InterPro" id="IPR013324">
    <property type="entry name" value="RNA_pol_sigma_r3/r4-like"/>
</dbReference>
<dbReference type="Proteomes" id="UP000295525">
    <property type="component" value="Unassembled WGS sequence"/>
</dbReference>
<dbReference type="InterPro" id="IPR013325">
    <property type="entry name" value="RNA_pol_sigma_r2"/>
</dbReference>
<dbReference type="SUPFAM" id="SSF54427">
    <property type="entry name" value="NTF2-like"/>
    <property type="match status" value="1"/>
</dbReference>
<dbReference type="InterPro" id="IPR032710">
    <property type="entry name" value="NTF2-like_dom_sf"/>
</dbReference>
<dbReference type="GO" id="GO:0006352">
    <property type="term" value="P:DNA-templated transcription initiation"/>
    <property type="evidence" value="ECO:0007669"/>
    <property type="project" value="InterPro"/>
</dbReference>
<dbReference type="SUPFAM" id="SSF88659">
    <property type="entry name" value="Sigma3 and sigma4 domains of RNA polymerase sigma factors"/>
    <property type="match status" value="1"/>
</dbReference>
<evidence type="ECO:0000259" key="3">
    <source>
        <dbReference type="Pfam" id="PF08281"/>
    </source>
</evidence>
<dbReference type="EMBL" id="SMAJ01000001">
    <property type="protein sequence ID" value="TCT11059.1"/>
    <property type="molecule type" value="Genomic_DNA"/>
</dbReference>
<dbReference type="Pfam" id="PF08281">
    <property type="entry name" value="Sigma70_r4_2"/>
    <property type="match status" value="1"/>
</dbReference>